<organism evidence="1 2">
    <name type="scientific">Gordoniibacillus kamchatkensis</name>
    <dbReference type="NCBI Taxonomy" id="1590651"/>
    <lineage>
        <taxon>Bacteria</taxon>
        <taxon>Bacillati</taxon>
        <taxon>Bacillota</taxon>
        <taxon>Bacilli</taxon>
        <taxon>Bacillales</taxon>
        <taxon>Paenibacillaceae</taxon>
        <taxon>Gordoniibacillus</taxon>
    </lineage>
</organism>
<name>A0ABR5AM16_9BACL</name>
<keyword evidence="2" id="KW-1185">Reference proteome</keyword>
<proteinExistence type="predicted"/>
<comment type="caution">
    <text evidence="1">The sequence shown here is derived from an EMBL/GenBank/DDBJ whole genome shotgun (WGS) entry which is preliminary data.</text>
</comment>
<sequence>MGFAEGGIGPVGLSSWARNTEFVRFFGIQRGTTVIANLAGALGGMFDNPVEEEEYDGTMQLLGGVERALIWGNNTIKDANGNDIFYDGTYRKLKARAASGKVFPKNIIDLHGKPMNFDVISEIAAELAKVFVVDASNVAGFIPPDPLQTLQLLKSQAERRDLGDNRDGGYTAGTPINGYNTQIGFIPFIQDVFTEPVDGGKAPLTTADPGSPTAVSTVTASASAPTGGVVSNWLSSDAGTVYYTVGAFNEKGESVGYTYGTGVVVAAGQVVTVTITKVTGAIGYRVYRGLKSYGSDAQWIGEVAESGAATTAFIDDNSVMPGTDVAVFFERSPENLVIAQMAPLLKLPLAIQSTTIPFGLLYLHTLAMKVPERQFMVVNIGKTNYTA</sequence>
<dbReference type="RefSeq" id="WP_041045352.1">
    <property type="nucleotide sequence ID" value="NZ_JXAK01000003.1"/>
</dbReference>
<dbReference type="EMBL" id="JXAK01000003">
    <property type="protein sequence ID" value="KIL42073.1"/>
    <property type="molecule type" value="Genomic_DNA"/>
</dbReference>
<protein>
    <submittedName>
        <fullName evidence="1">Uncharacterized protein</fullName>
    </submittedName>
</protein>
<evidence type="ECO:0000313" key="2">
    <source>
        <dbReference type="Proteomes" id="UP000031967"/>
    </source>
</evidence>
<reference evidence="1 2" key="1">
    <citation type="submission" date="2014-12" db="EMBL/GenBank/DDBJ databases">
        <title>Draft genome sequence of Paenibacillus kamchatkensis strain B-2647.</title>
        <authorList>
            <person name="Karlyshev A.V."/>
            <person name="Kudryashova E.B."/>
        </authorList>
    </citation>
    <scope>NUCLEOTIDE SEQUENCE [LARGE SCALE GENOMIC DNA]</scope>
    <source>
        <strain evidence="1 2">VKM B-2647</strain>
    </source>
</reference>
<dbReference type="Proteomes" id="UP000031967">
    <property type="component" value="Unassembled WGS sequence"/>
</dbReference>
<accession>A0ABR5AM16</accession>
<evidence type="ECO:0000313" key="1">
    <source>
        <dbReference type="EMBL" id="KIL42073.1"/>
    </source>
</evidence>
<gene>
    <name evidence="1" type="ORF">SD70_02500</name>
</gene>